<reference evidence="6 7" key="1">
    <citation type="submission" date="2019-03" db="EMBL/GenBank/DDBJ databases">
        <title>Sequencing the genomes of 1000 actinobacteria strains.</title>
        <authorList>
            <person name="Klenk H.-P."/>
        </authorList>
    </citation>
    <scope>NUCLEOTIDE SEQUENCE [LARGE SCALE GENOMIC DNA]</scope>
    <source>
        <strain evidence="6 7">DSM 43805</strain>
    </source>
</reference>
<feature type="active site" evidence="4">
    <location>
        <position position="19"/>
    </location>
</feature>
<dbReference type="EMBL" id="SNWR01000002">
    <property type="protein sequence ID" value="TDO32070.1"/>
    <property type="molecule type" value="Genomic_DNA"/>
</dbReference>
<comment type="catalytic activity">
    <reaction evidence="3">
        <text>[protein]-L-glutamate 5-O-methyl ester + H2O = L-glutamyl-[protein] + methanol + H(+)</text>
        <dbReference type="Rhea" id="RHEA:23236"/>
        <dbReference type="Rhea" id="RHEA-COMP:10208"/>
        <dbReference type="Rhea" id="RHEA-COMP:10311"/>
        <dbReference type="ChEBI" id="CHEBI:15377"/>
        <dbReference type="ChEBI" id="CHEBI:15378"/>
        <dbReference type="ChEBI" id="CHEBI:17790"/>
        <dbReference type="ChEBI" id="CHEBI:29973"/>
        <dbReference type="ChEBI" id="CHEBI:82795"/>
        <dbReference type="EC" id="3.1.1.61"/>
    </reaction>
</comment>
<keyword evidence="7" id="KW-1185">Reference proteome</keyword>
<dbReference type="PANTHER" id="PTHR42872">
    <property type="entry name" value="PROTEIN-GLUTAMATE METHYLESTERASE/PROTEIN-GLUTAMINE GLUTAMINASE"/>
    <property type="match status" value="1"/>
</dbReference>
<dbReference type="EC" id="3.1.1.61" evidence="2"/>
<name>A0A4R6J8Y2_9ACTN</name>
<dbReference type="RefSeq" id="WP_203720582.1">
    <property type="nucleotide sequence ID" value="NZ_BOMD01000044.1"/>
</dbReference>
<dbReference type="SUPFAM" id="SSF52738">
    <property type="entry name" value="Methylesterase CheB, C-terminal domain"/>
    <property type="match status" value="1"/>
</dbReference>
<sequence>MTVRDAYPVPLPVVALVASAGGIEALTHVLAPLPPGLPAAVIVALHQDPIRVSYLREILARTTSLPIAVAHDKAPMTPGRVLVVPPGYHLLVTSEARVGLIATGPIPPARPSADLLLCTLAVTCGARALAVILSGMGHDGQAGVRAVAQCGGIVLAQDAATAHFPSMPAAAVTTGAVHQVLPLDDIAEAIVKHVTAGR</sequence>
<keyword evidence="1 4" id="KW-0378">Hydrolase</keyword>
<dbReference type="GO" id="GO:0006935">
    <property type="term" value="P:chemotaxis"/>
    <property type="evidence" value="ECO:0007669"/>
    <property type="project" value="UniProtKB-UniRule"/>
</dbReference>
<proteinExistence type="predicted"/>
<accession>A0A4R6J8Y2</accession>
<dbReference type="AlphaFoldDB" id="A0A4R6J8Y2"/>
<evidence type="ECO:0000259" key="5">
    <source>
        <dbReference type="PROSITE" id="PS50122"/>
    </source>
</evidence>
<evidence type="ECO:0000256" key="1">
    <source>
        <dbReference type="ARBA" id="ARBA00022801"/>
    </source>
</evidence>
<feature type="active site" evidence="4">
    <location>
        <position position="139"/>
    </location>
</feature>
<evidence type="ECO:0000256" key="4">
    <source>
        <dbReference type="PROSITE-ProRule" id="PRU00050"/>
    </source>
</evidence>
<dbReference type="GO" id="GO:0005737">
    <property type="term" value="C:cytoplasm"/>
    <property type="evidence" value="ECO:0007669"/>
    <property type="project" value="InterPro"/>
</dbReference>
<dbReference type="InterPro" id="IPR035909">
    <property type="entry name" value="CheB_C"/>
</dbReference>
<evidence type="ECO:0000313" key="6">
    <source>
        <dbReference type="EMBL" id="TDO32070.1"/>
    </source>
</evidence>
<dbReference type="GO" id="GO:0008984">
    <property type="term" value="F:protein-glutamate methylesterase activity"/>
    <property type="evidence" value="ECO:0007669"/>
    <property type="project" value="UniProtKB-EC"/>
</dbReference>
<dbReference type="PROSITE" id="PS50122">
    <property type="entry name" value="CHEB"/>
    <property type="match status" value="1"/>
</dbReference>
<keyword evidence="4" id="KW-0145">Chemotaxis</keyword>
<gene>
    <name evidence="6" type="ORF">C8E87_7512</name>
</gene>
<feature type="domain" description="CheB-type methylesterase" evidence="5">
    <location>
        <begin position="10"/>
        <end position="197"/>
    </location>
</feature>
<dbReference type="Proteomes" id="UP000294901">
    <property type="component" value="Unassembled WGS sequence"/>
</dbReference>
<feature type="active site" evidence="4">
    <location>
        <position position="46"/>
    </location>
</feature>
<protein>
    <recommendedName>
        <fullName evidence="2">protein-glutamate methylesterase</fullName>
        <ecNumber evidence="2">3.1.1.61</ecNumber>
    </recommendedName>
</protein>
<dbReference type="GO" id="GO:0000156">
    <property type="term" value="F:phosphorelay response regulator activity"/>
    <property type="evidence" value="ECO:0007669"/>
    <property type="project" value="InterPro"/>
</dbReference>
<dbReference type="Pfam" id="PF01339">
    <property type="entry name" value="CheB_methylest"/>
    <property type="match status" value="1"/>
</dbReference>
<dbReference type="Gene3D" id="3.40.50.180">
    <property type="entry name" value="Methylesterase CheB, C-terminal domain"/>
    <property type="match status" value="1"/>
</dbReference>
<dbReference type="InterPro" id="IPR000673">
    <property type="entry name" value="Sig_transdc_resp-reg_Me-estase"/>
</dbReference>
<dbReference type="PANTHER" id="PTHR42872:SF6">
    <property type="entry name" value="PROTEIN-GLUTAMATE METHYLESTERASE_PROTEIN-GLUTAMINE GLUTAMINASE"/>
    <property type="match status" value="1"/>
</dbReference>
<dbReference type="CDD" id="cd16433">
    <property type="entry name" value="CheB"/>
    <property type="match status" value="1"/>
</dbReference>
<evidence type="ECO:0000256" key="2">
    <source>
        <dbReference type="ARBA" id="ARBA00039140"/>
    </source>
</evidence>
<organism evidence="6 7">
    <name type="scientific">Paractinoplanes brasiliensis</name>
    <dbReference type="NCBI Taxonomy" id="52695"/>
    <lineage>
        <taxon>Bacteria</taxon>
        <taxon>Bacillati</taxon>
        <taxon>Actinomycetota</taxon>
        <taxon>Actinomycetes</taxon>
        <taxon>Micromonosporales</taxon>
        <taxon>Micromonosporaceae</taxon>
        <taxon>Paractinoplanes</taxon>
    </lineage>
</organism>
<evidence type="ECO:0000313" key="7">
    <source>
        <dbReference type="Proteomes" id="UP000294901"/>
    </source>
</evidence>
<comment type="caution">
    <text evidence="6">The sequence shown here is derived from an EMBL/GenBank/DDBJ whole genome shotgun (WGS) entry which is preliminary data.</text>
</comment>
<evidence type="ECO:0000256" key="3">
    <source>
        <dbReference type="ARBA" id="ARBA00048267"/>
    </source>
</evidence>